<gene>
    <name evidence="2" type="ORF">Pcinc_017139</name>
</gene>
<protein>
    <recommendedName>
        <fullName evidence="1">Calcium-activated chloride channel N-terminal domain-containing protein</fullName>
    </recommendedName>
</protein>
<dbReference type="Gene3D" id="2.60.40.10">
    <property type="entry name" value="Immunoglobulins"/>
    <property type="match status" value="1"/>
</dbReference>
<organism evidence="2 3">
    <name type="scientific">Petrolisthes cinctipes</name>
    <name type="common">Flat porcelain crab</name>
    <dbReference type="NCBI Taxonomy" id="88211"/>
    <lineage>
        <taxon>Eukaryota</taxon>
        <taxon>Metazoa</taxon>
        <taxon>Ecdysozoa</taxon>
        <taxon>Arthropoda</taxon>
        <taxon>Crustacea</taxon>
        <taxon>Multicrustacea</taxon>
        <taxon>Malacostraca</taxon>
        <taxon>Eumalacostraca</taxon>
        <taxon>Eucarida</taxon>
        <taxon>Decapoda</taxon>
        <taxon>Pleocyemata</taxon>
        <taxon>Anomura</taxon>
        <taxon>Galatheoidea</taxon>
        <taxon>Porcellanidae</taxon>
        <taxon>Petrolisthes</taxon>
    </lineage>
</organism>
<dbReference type="NCBIfam" id="NF041940">
    <property type="entry name" value="choice_anch_X"/>
    <property type="match status" value="1"/>
</dbReference>
<evidence type="ECO:0000313" key="3">
    <source>
        <dbReference type="Proteomes" id="UP001286313"/>
    </source>
</evidence>
<dbReference type="EMBL" id="JAWQEG010001576">
    <property type="protein sequence ID" value="KAK3878205.1"/>
    <property type="molecule type" value="Genomic_DNA"/>
</dbReference>
<dbReference type="Gene3D" id="3.40.50.410">
    <property type="entry name" value="von Willebrand factor, type A domain"/>
    <property type="match status" value="1"/>
</dbReference>
<dbReference type="InterPro" id="IPR013642">
    <property type="entry name" value="CLCA_N"/>
</dbReference>
<evidence type="ECO:0000313" key="2">
    <source>
        <dbReference type="EMBL" id="KAK3878205.1"/>
    </source>
</evidence>
<keyword evidence="3" id="KW-1185">Reference proteome</keyword>
<proteinExistence type="predicted"/>
<reference evidence="2" key="1">
    <citation type="submission" date="2023-10" db="EMBL/GenBank/DDBJ databases">
        <title>Genome assemblies of two species of porcelain crab, Petrolisthes cinctipes and Petrolisthes manimaculis (Anomura: Porcellanidae).</title>
        <authorList>
            <person name="Angst P."/>
        </authorList>
    </citation>
    <scope>NUCLEOTIDE SEQUENCE</scope>
    <source>
        <strain evidence="2">PB745_01</strain>
        <tissue evidence="2">Gill</tissue>
    </source>
</reference>
<dbReference type="Proteomes" id="UP001286313">
    <property type="component" value="Unassembled WGS sequence"/>
</dbReference>
<dbReference type="InterPro" id="IPR013783">
    <property type="entry name" value="Ig-like_fold"/>
</dbReference>
<name>A0AAE1FPV6_PETCI</name>
<evidence type="ECO:0000259" key="1">
    <source>
        <dbReference type="Pfam" id="PF08434"/>
    </source>
</evidence>
<dbReference type="Pfam" id="PF08434">
    <property type="entry name" value="CLCA"/>
    <property type="match status" value="1"/>
</dbReference>
<accession>A0AAE1FPV6</accession>
<dbReference type="SUPFAM" id="SSF53300">
    <property type="entry name" value="vWA-like"/>
    <property type="match status" value="1"/>
</dbReference>
<dbReference type="GO" id="GO:0032991">
    <property type="term" value="C:protein-containing complex"/>
    <property type="evidence" value="ECO:0007669"/>
    <property type="project" value="UniProtKB-ARBA"/>
</dbReference>
<dbReference type="AlphaFoldDB" id="A0AAE1FPV6"/>
<feature type="domain" description="Calcium-activated chloride channel N-terminal" evidence="1">
    <location>
        <begin position="29"/>
        <end position="296"/>
    </location>
</feature>
<dbReference type="InterPro" id="IPR036465">
    <property type="entry name" value="vWFA_dom_sf"/>
</dbReference>
<sequence>MVIHCGGGVVWVALVVSLVVIPATKGMEVVDGGYQDVLVAISPDLEEDATLITAIKKSIKDMSDAVFYATRRRLFFRDVTILVPQSWSTVKVQYNATTQYYQDAIIRVERPNTAYGNQPYTVQPGGCGEPGRYIHLTPPYLNIDRKACFYGHRGKTLAREWARVRWGVFDEVGYLDDPLFPLHYLTTTPAGVTVKPNYCANQPLQGKYGTSSTEADCDQEVNDVMNNKCRFFPDYLQNATTSVMSQHFVSSITEFCDTSRDGNNDHDPLAPTKHNLVCDGRSVWSVIKEHPDFDDKRANRENPNFLVVRKTEAKYALLFDTTPSMKVNGNLDWAREAAQQWILNDLREGSQVVIIRFGIIISPVKDLTKVTDEASRRALNESLSELASISDGACYVCALRGIIPKVKGENNTVVVVVTDGDPNVYAPSLQNTIEQELVYLGIRVLALVFSNKKHSLMDKLAEKTKGKVYYKTSSDVSLRLFQDALSAQPRKPLSLTRFKIHEAVIRGKANLFNSTFDIDPSLNRNLKFRFWTNMSSEVASPPYFVNPSETRFETEKSEFVDGHWTAEVTDPEVGSWWWEVGLKGKKYTKVNVDISATPNPDQIPIHMEAWLNTTSDTINAKTESVSVHARVLRGNAPVLKAQVRLLVMHSNLDTTYNLTLLDSGTGTDALAGDGIYSRLLSNLTSTGQHILMVKVPAVPKKDREDTVAPSSVVDLRVTIVNFTTLQLKWTAAGDDFDLGAASKYEVHKKLDQTKLQCSTEDDDDTLTWPNDNSTQTVPEFGTLVTALVSLNDSFTLDVLHYVAMCAVDDAGNTSPLSNTARIMLQSPEEIRHPPGLMSILKNLSVMQYMVMGASVGALTCCVCGH</sequence>
<comment type="caution">
    <text evidence="2">The sequence shown here is derived from an EMBL/GenBank/DDBJ whole genome shotgun (WGS) entry which is preliminary data.</text>
</comment>